<reference evidence="4" key="1">
    <citation type="journal article" date="2014" name="Science">
        <title>The coffee genome provides insight into the convergent evolution of caffeine biosynthesis.</title>
        <authorList>
            <person name="Denoeud F."/>
            <person name="Carretero-Paulet L."/>
            <person name="Dereeper A."/>
            <person name="Droc G."/>
            <person name="Guyot R."/>
            <person name="Pietrella M."/>
            <person name="Zheng C."/>
            <person name="Alberti A."/>
            <person name="Anthony F."/>
            <person name="Aprea G."/>
            <person name="Aury J.M."/>
            <person name="Bento P."/>
            <person name="Bernard M."/>
            <person name="Bocs S."/>
            <person name="Campa C."/>
            <person name="Cenci A."/>
            <person name="Combes M.C."/>
            <person name="Crouzillat D."/>
            <person name="Da Silva C."/>
            <person name="Daddiego L."/>
            <person name="De Bellis F."/>
            <person name="Dussert S."/>
            <person name="Garsmeur O."/>
            <person name="Gayraud T."/>
            <person name="Guignon V."/>
            <person name="Jahn K."/>
            <person name="Jamilloux V."/>
            <person name="Joet T."/>
            <person name="Labadie K."/>
            <person name="Lan T."/>
            <person name="Leclercq J."/>
            <person name="Lepelley M."/>
            <person name="Leroy T."/>
            <person name="Li L.T."/>
            <person name="Librado P."/>
            <person name="Lopez L."/>
            <person name="Munoz A."/>
            <person name="Noel B."/>
            <person name="Pallavicini A."/>
            <person name="Perrotta G."/>
            <person name="Poncet V."/>
            <person name="Pot D."/>
            <person name="Priyono X."/>
            <person name="Rigoreau M."/>
            <person name="Rouard M."/>
            <person name="Rozas J."/>
            <person name="Tranchant-Dubreuil C."/>
            <person name="VanBuren R."/>
            <person name="Zhang Q."/>
            <person name="Andrade A.C."/>
            <person name="Argout X."/>
            <person name="Bertrand B."/>
            <person name="de Kochko A."/>
            <person name="Graziosi G."/>
            <person name="Henry R.J."/>
            <person name="Jayarama X."/>
            <person name="Ming R."/>
            <person name="Nagai C."/>
            <person name="Rounsley S."/>
            <person name="Sankoff D."/>
            <person name="Giuliano G."/>
            <person name="Albert V.A."/>
            <person name="Wincker P."/>
            <person name="Lashermes P."/>
        </authorList>
    </citation>
    <scope>NUCLEOTIDE SEQUENCE [LARGE SCALE GENOMIC DNA]</scope>
    <source>
        <strain evidence="4">cv. DH200-94</strain>
    </source>
</reference>
<protein>
    <recommendedName>
        <fullName evidence="5">Pentacotripeptide-repeat region of PRORP domain-containing protein</fullName>
    </recommendedName>
</protein>
<dbReference type="Proteomes" id="UP000295252">
    <property type="component" value="Chromosome V"/>
</dbReference>
<dbReference type="PhylomeDB" id="A0A068V3I7"/>
<evidence type="ECO:0000313" key="3">
    <source>
        <dbReference type="EMBL" id="CDP15127.1"/>
    </source>
</evidence>
<evidence type="ECO:0008006" key="5">
    <source>
        <dbReference type="Google" id="ProtNLM"/>
    </source>
</evidence>
<dbReference type="AlphaFoldDB" id="A0A068V3I7"/>
<dbReference type="Gramene" id="CDP15127">
    <property type="protein sequence ID" value="CDP15127"/>
    <property type="gene ID" value="GSCOC_T00042707001"/>
</dbReference>
<dbReference type="EMBL" id="HG739179">
    <property type="protein sequence ID" value="CDP15127.1"/>
    <property type="molecule type" value="Genomic_DNA"/>
</dbReference>
<dbReference type="InParanoid" id="A0A068V3I7"/>
<organism evidence="3 4">
    <name type="scientific">Coffea canephora</name>
    <name type="common">Robusta coffee</name>
    <dbReference type="NCBI Taxonomy" id="49390"/>
    <lineage>
        <taxon>Eukaryota</taxon>
        <taxon>Viridiplantae</taxon>
        <taxon>Streptophyta</taxon>
        <taxon>Embryophyta</taxon>
        <taxon>Tracheophyta</taxon>
        <taxon>Spermatophyta</taxon>
        <taxon>Magnoliopsida</taxon>
        <taxon>eudicotyledons</taxon>
        <taxon>Gunneridae</taxon>
        <taxon>Pentapetalae</taxon>
        <taxon>asterids</taxon>
        <taxon>lamiids</taxon>
        <taxon>Gentianales</taxon>
        <taxon>Rubiaceae</taxon>
        <taxon>Ixoroideae</taxon>
        <taxon>Gardenieae complex</taxon>
        <taxon>Bertiereae - Coffeeae clade</taxon>
        <taxon>Coffeeae</taxon>
        <taxon>Coffea</taxon>
    </lineage>
</organism>
<dbReference type="Pfam" id="PF01535">
    <property type="entry name" value="PPR"/>
    <property type="match status" value="1"/>
</dbReference>
<proteinExistence type="predicted"/>
<evidence type="ECO:0000256" key="2">
    <source>
        <dbReference type="PROSITE-ProRule" id="PRU00708"/>
    </source>
</evidence>
<evidence type="ECO:0000313" key="4">
    <source>
        <dbReference type="Proteomes" id="UP000295252"/>
    </source>
</evidence>
<dbReference type="PROSITE" id="PS51375">
    <property type="entry name" value="PPR"/>
    <property type="match status" value="2"/>
</dbReference>
<keyword evidence="1" id="KW-0677">Repeat</keyword>
<name>A0A068V3I7_COFCA</name>
<dbReference type="NCBIfam" id="TIGR00756">
    <property type="entry name" value="PPR"/>
    <property type="match status" value="2"/>
</dbReference>
<feature type="repeat" description="PPR" evidence="2">
    <location>
        <begin position="210"/>
        <end position="244"/>
    </location>
</feature>
<feature type="repeat" description="PPR" evidence="2">
    <location>
        <begin position="175"/>
        <end position="209"/>
    </location>
</feature>
<dbReference type="PANTHER" id="PTHR47493">
    <property type="entry name" value="OS08G0520200 PROTEIN"/>
    <property type="match status" value="1"/>
</dbReference>
<accession>A0A068V3I7</accession>
<dbReference type="FunCoup" id="A0A068V3I7">
    <property type="interactions" value="40"/>
</dbReference>
<dbReference type="Gene3D" id="1.25.40.10">
    <property type="entry name" value="Tetratricopeptide repeat domain"/>
    <property type="match status" value="2"/>
</dbReference>
<dbReference type="OrthoDB" id="185373at2759"/>
<keyword evidence="4" id="KW-1185">Reference proteome</keyword>
<dbReference type="OMA" id="HFWAVIR"/>
<dbReference type="Pfam" id="PF13041">
    <property type="entry name" value="PPR_2"/>
    <property type="match status" value="1"/>
</dbReference>
<dbReference type="InterPro" id="IPR002885">
    <property type="entry name" value="PPR_rpt"/>
</dbReference>
<dbReference type="InterPro" id="IPR011990">
    <property type="entry name" value="TPR-like_helical_dom_sf"/>
</dbReference>
<gene>
    <name evidence="3" type="ORF">GSCOC_T00042707001</name>
</gene>
<evidence type="ECO:0000256" key="1">
    <source>
        <dbReference type="ARBA" id="ARBA00022737"/>
    </source>
</evidence>
<dbReference type="PANTHER" id="PTHR47493:SF3">
    <property type="entry name" value="PENTACOTRIPEPTIDE-REPEAT REGION OF PRORP DOMAIN-CONTAINING PROTEIN"/>
    <property type="match status" value="1"/>
</dbReference>
<sequence>MTWAPPTAYHQLHKPFTAFLSPCKTPALHLLISCSSTESCNRDNKGHYHSPSRSRQSLQKIKKNHSLQPKWLNQKHRGDSFVEWVKEKKQSDPTDILQQDGDWSKEQFWDFIRFLRESSRTSEILQAFDLWKDVEKSRINEENYVKIISLLFEDGLTDAAILALKQVESHGIRPSLEMYNVVIHGFARAGRFEDAVFYLEEMMNAGLRPDTETYDGLIQSYGKYGMYDEMGRCLREMESSGCLPDYVTYNLLIREFAKAGLLNKMESTYSALLAKRMDLQNSTLVAMLEAYANFGILDKMEKVFRRVLNSKAYLKDDLIRSLARVYIEKLMFSRLEDLGLDLSSRTGSTDLVWCLRLLSHACTMSKKGMYFIIQEMESSEVPWNVTTANIMALAYLKMKDFTHLEILLSELPSRYVKPDIVTVGVLFDAIMSGFRGNPVKRLWTKTGFFDDTVEMNTDALVLIAFGKGKFLKDFEEMYPLFEAKTRNGTWTYRHLIDSVRTWFVGG</sequence>